<organism evidence="1 2">
    <name type="scientific">Nepenthes gracilis</name>
    <name type="common">Slender pitcher plant</name>
    <dbReference type="NCBI Taxonomy" id="150966"/>
    <lineage>
        <taxon>Eukaryota</taxon>
        <taxon>Viridiplantae</taxon>
        <taxon>Streptophyta</taxon>
        <taxon>Embryophyta</taxon>
        <taxon>Tracheophyta</taxon>
        <taxon>Spermatophyta</taxon>
        <taxon>Magnoliopsida</taxon>
        <taxon>eudicotyledons</taxon>
        <taxon>Gunneridae</taxon>
        <taxon>Pentapetalae</taxon>
        <taxon>Caryophyllales</taxon>
        <taxon>Nepenthaceae</taxon>
        <taxon>Nepenthes</taxon>
    </lineage>
</organism>
<accession>A0AAD3Y8Z2</accession>
<reference evidence="1" key="1">
    <citation type="submission" date="2023-05" db="EMBL/GenBank/DDBJ databases">
        <title>Nepenthes gracilis genome sequencing.</title>
        <authorList>
            <person name="Fukushima K."/>
        </authorList>
    </citation>
    <scope>NUCLEOTIDE SEQUENCE</scope>
    <source>
        <strain evidence="1">SING2019-196</strain>
    </source>
</reference>
<gene>
    <name evidence="1" type="ORF">Nepgr_033838</name>
</gene>
<evidence type="ECO:0000313" key="2">
    <source>
        <dbReference type="Proteomes" id="UP001279734"/>
    </source>
</evidence>
<protein>
    <submittedName>
        <fullName evidence="1">Uncharacterized protein</fullName>
    </submittedName>
</protein>
<dbReference type="Proteomes" id="UP001279734">
    <property type="component" value="Unassembled WGS sequence"/>
</dbReference>
<keyword evidence="2" id="KW-1185">Reference proteome</keyword>
<evidence type="ECO:0000313" key="1">
    <source>
        <dbReference type="EMBL" id="GMH31994.1"/>
    </source>
</evidence>
<dbReference type="AlphaFoldDB" id="A0AAD3Y8Z2"/>
<comment type="caution">
    <text evidence="1">The sequence shown here is derived from an EMBL/GenBank/DDBJ whole genome shotgun (WGS) entry which is preliminary data.</text>
</comment>
<name>A0AAD3Y8Z2_NEPGR</name>
<proteinExistence type="predicted"/>
<sequence length="187" mass="21077">MEASESCFAGDNAPFLSQSIFFVKWSLSINHDGLELASVCRWCCSMIKRYSIPVHVMDDSRRPHAHCFAPCVCVLWCRCWMGNFEHKSEWKLVVHVCTCCLRFSGIFELLSGIWCFCITSTGWFGGRLSSSAAAEKHQLFTMEEVQPSEILNCCLIQEDHCEDDVAGLGAGASHLFHVRGCLWRATL</sequence>
<dbReference type="EMBL" id="BSYO01000052">
    <property type="protein sequence ID" value="GMH31994.1"/>
    <property type="molecule type" value="Genomic_DNA"/>
</dbReference>